<dbReference type="UniPathway" id="UPA00053">
    <property type="reaction ID" value="UER00089"/>
</dbReference>
<dbReference type="InterPro" id="IPR006264">
    <property type="entry name" value="EPSP_synthase"/>
</dbReference>
<dbReference type="PANTHER" id="PTHR21090">
    <property type="entry name" value="AROM/DEHYDROQUINATE SYNTHASE"/>
    <property type="match status" value="1"/>
</dbReference>
<feature type="binding site" evidence="7">
    <location>
        <position position="20"/>
    </location>
    <ligand>
        <name>3-phosphoshikimate</name>
        <dbReference type="ChEBI" id="CHEBI:145989"/>
    </ligand>
</feature>
<evidence type="ECO:0000256" key="4">
    <source>
        <dbReference type="ARBA" id="ARBA00022679"/>
    </source>
</evidence>
<evidence type="ECO:0000256" key="3">
    <source>
        <dbReference type="ARBA" id="ARBA00022605"/>
    </source>
</evidence>
<dbReference type="PROSITE" id="PS00885">
    <property type="entry name" value="EPSP_SYNTHASE_2"/>
    <property type="match status" value="1"/>
</dbReference>
<dbReference type="InterPro" id="IPR013792">
    <property type="entry name" value="RNA3'P_cycl/enolpyr_Trfase_a/b"/>
</dbReference>
<evidence type="ECO:0000313" key="9">
    <source>
        <dbReference type="EMBL" id="CCV65370.1"/>
    </source>
</evidence>
<feature type="binding site" evidence="7">
    <location>
        <position position="162"/>
    </location>
    <ligand>
        <name>phosphoenolpyruvate</name>
        <dbReference type="ChEBI" id="CHEBI:58702"/>
    </ligand>
</feature>
<evidence type="ECO:0000256" key="7">
    <source>
        <dbReference type="HAMAP-Rule" id="MF_00210"/>
    </source>
</evidence>
<dbReference type="HOGENOM" id="CLU_024321_0_0_14"/>
<feature type="binding site" evidence="7">
    <location>
        <position position="332"/>
    </location>
    <ligand>
        <name>phosphoenolpyruvate</name>
        <dbReference type="ChEBI" id="CHEBI:58702"/>
    </ligand>
</feature>
<dbReference type="AlphaFoldDB" id="U4KML2"/>
<feature type="domain" description="Enolpyruvate transferase" evidence="8">
    <location>
        <begin position="7"/>
        <end position="409"/>
    </location>
</feature>
<dbReference type="CDD" id="cd01556">
    <property type="entry name" value="EPSP_synthase"/>
    <property type="match status" value="1"/>
</dbReference>
<dbReference type="Gene3D" id="3.65.10.10">
    <property type="entry name" value="Enolpyruvate transferase domain"/>
    <property type="match status" value="2"/>
</dbReference>
<feature type="binding site" evidence="7">
    <location>
        <position position="162"/>
    </location>
    <ligand>
        <name>3-phosphoshikimate</name>
        <dbReference type="ChEBI" id="CHEBI:145989"/>
    </ligand>
</feature>
<evidence type="ECO:0000256" key="1">
    <source>
        <dbReference type="ARBA" id="ARBA00004811"/>
    </source>
</evidence>
<feature type="binding site" evidence="7">
    <location>
        <position position="161"/>
    </location>
    <ligand>
        <name>3-phosphoshikimate</name>
        <dbReference type="ChEBI" id="CHEBI:145989"/>
    </ligand>
</feature>
<feature type="binding site" evidence="7">
    <location>
        <position position="25"/>
    </location>
    <ligand>
        <name>3-phosphoshikimate</name>
        <dbReference type="ChEBI" id="CHEBI:145989"/>
    </ligand>
</feature>
<dbReference type="Pfam" id="PF00275">
    <property type="entry name" value="EPSP_synthase"/>
    <property type="match status" value="1"/>
</dbReference>
<comment type="caution">
    <text evidence="7">Lacks conserved residue(s) required for the propagation of feature annotation.</text>
</comment>
<dbReference type="OrthoDB" id="9809920at2"/>
<evidence type="ECO:0000259" key="8">
    <source>
        <dbReference type="Pfam" id="PF00275"/>
    </source>
</evidence>
<comment type="function">
    <text evidence="7">Catalyzes the transfer of the enolpyruvyl moiety of phosphoenolpyruvate (PEP) to the 5-hydroxyl of shikimate-3-phosphate (S3P) to produce enolpyruvyl shikimate-3-phosphate and inorganic phosphate.</text>
</comment>
<comment type="similarity">
    <text evidence="2 7">Belongs to the EPSP synthase family.</text>
</comment>
<dbReference type="HAMAP" id="MF_00210">
    <property type="entry name" value="EPSP_synth"/>
    <property type="match status" value="1"/>
</dbReference>
<name>U4KML2_9MOLU</name>
<feature type="binding site" evidence="7">
    <location>
        <position position="88"/>
    </location>
    <ligand>
        <name>phosphoenolpyruvate</name>
        <dbReference type="ChEBI" id="CHEBI:58702"/>
    </ligand>
</feature>
<dbReference type="RefSeq" id="WP_030004231.1">
    <property type="nucleotide sequence ID" value="NC_022549.1"/>
</dbReference>
<feature type="binding site" evidence="7">
    <location>
        <position position="328"/>
    </location>
    <ligand>
        <name>3-phosphoshikimate</name>
        <dbReference type="ChEBI" id="CHEBI:145989"/>
    </ligand>
</feature>
<dbReference type="GO" id="GO:0003866">
    <property type="term" value="F:3-phosphoshikimate 1-carboxyvinyltransferase activity"/>
    <property type="evidence" value="ECO:0007669"/>
    <property type="project" value="UniProtKB-UniRule"/>
</dbReference>
<keyword evidence="5 7" id="KW-0057">Aromatic amino acid biosynthesis</keyword>
<dbReference type="EC" id="2.5.1.19" evidence="7"/>
<dbReference type="PIRSF" id="PIRSF000505">
    <property type="entry name" value="EPSPS"/>
    <property type="match status" value="1"/>
</dbReference>
<dbReference type="GO" id="GO:0009073">
    <property type="term" value="P:aromatic amino acid family biosynthetic process"/>
    <property type="evidence" value="ECO:0007669"/>
    <property type="project" value="UniProtKB-KW"/>
</dbReference>
<dbReference type="STRING" id="61635.BN85303490"/>
<comment type="subcellular location">
    <subcellularLocation>
        <location evidence="7">Cytoplasm</location>
    </subcellularLocation>
</comment>
<keyword evidence="4 7" id="KW-0808">Transferase</keyword>
<feature type="binding site" evidence="7">
    <location>
        <position position="401"/>
    </location>
    <ligand>
        <name>phosphoenolpyruvate</name>
        <dbReference type="ChEBI" id="CHEBI:58702"/>
    </ligand>
</feature>
<gene>
    <name evidence="7 9" type="primary">aroA</name>
    <name evidence="9" type="ORF">BN85303490</name>
</gene>
<keyword evidence="7" id="KW-0963">Cytoplasm</keyword>
<feature type="active site" description="Proton acceptor" evidence="7">
    <location>
        <position position="301"/>
    </location>
</feature>
<evidence type="ECO:0000256" key="5">
    <source>
        <dbReference type="ARBA" id="ARBA00023141"/>
    </source>
</evidence>
<comment type="subunit">
    <text evidence="7">Monomer.</text>
</comment>
<dbReference type="SUPFAM" id="SSF55205">
    <property type="entry name" value="EPT/RTPC-like"/>
    <property type="match status" value="1"/>
</dbReference>
<feature type="binding site" evidence="7">
    <location>
        <position position="160"/>
    </location>
    <ligand>
        <name>3-phosphoshikimate</name>
        <dbReference type="ChEBI" id="CHEBI:145989"/>
    </ligand>
</feature>
<dbReference type="InterPro" id="IPR001986">
    <property type="entry name" value="Enolpyruvate_Tfrase_dom"/>
</dbReference>
<evidence type="ECO:0000313" key="10">
    <source>
        <dbReference type="Proteomes" id="UP000032737"/>
    </source>
</evidence>
<dbReference type="PANTHER" id="PTHR21090:SF5">
    <property type="entry name" value="PENTAFUNCTIONAL AROM POLYPEPTIDE"/>
    <property type="match status" value="1"/>
</dbReference>
<comment type="catalytic activity">
    <reaction evidence="6">
        <text>3-phosphoshikimate + phosphoenolpyruvate = 5-O-(1-carboxyvinyl)-3-phosphoshikimate + phosphate</text>
        <dbReference type="Rhea" id="RHEA:21256"/>
        <dbReference type="ChEBI" id="CHEBI:43474"/>
        <dbReference type="ChEBI" id="CHEBI:57701"/>
        <dbReference type="ChEBI" id="CHEBI:58702"/>
        <dbReference type="ChEBI" id="CHEBI:145989"/>
        <dbReference type="EC" id="2.5.1.19"/>
    </reaction>
    <physiologicalReaction direction="left-to-right" evidence="6">
        <dbReference type="Rhea" id="RHEA:21257"/>
    </physiologicalReaction>
</comment>
<reference evidence="9 10" key="1">
    <citation type="journal article" date="2013" name="J. Mol. Microbiol. Biotechnol.">
        <title>Analysis of the Complete Genomes of Acholeplasma brassicae , A. palmae and A. laidlawii and Their Comparison to the Obligate Parasites from ' Candidatus Phytoplasma'.</title>
        <authorList>
            <person name="Kube M."/>
            <person name="Siewert C."/>
            <person name="Migdoll A.M."/>
            <person name="Duduk B."/>
            <person name="Holz S."/>
            <person name="Rabus R."/>
            <person name="Seemuller E."/>
            <person name="Mitrovic J."/>
            <person name="Muller I."/>
            <person name="Buttner C."/>
            <person name="Reinhardt R."/>
        </authorList>
    </citation>
    <scope>NUCLEOTIDE SEQUENCE [LARGE SCALE GENOMIC DNA]</scope>
    <source>
        <strain evidence="10">0502</strain>
    </source>
</reference>
<feature type="binding site" evidence="7">
    <location>
        <position position="116"/>
    </location>
    <ligand>
        <name>phosphoenolpyruvate</name>
        <dbReference type="ChEBI" id="CHEBI:58702"/>
    </ligand>
</feature>
<feature type="binding site" evidence="7">
    <location>
        <position position="21"/>
    </location>
    <ligand>
        <name>3-phosphoshikimate</name>
        <dbReference type="ChEBI" id="CHEBI:145989"/>
    </ligand>
</feature>
<dbReference type="NCBIfam" id="TIGR01356">
    <property type="entry name" value="aroA"/>
    <property type="match status" value="1"/>
</dbReference>
<feature type="binding site" evidence="7">
    <location>
        <position position="20"/>
    </location>
    <ligand>
        <name>phosphoenolpyruvate</name>
        <dbReference type="ChEBI" id="CHEBI:58702"/>
    </ligand>
</feature>
<dbReference type="EMBL" id="FO681348">
    <property type="protein sequence ID" value="CCV65370.1"/>
    <property type="molecule type" value="Genomic_DNA"/>
</dbReference>
<dbReference type="GO" id="GO:0008652">
    <property type="term" value="P:amino acid biosynthetic process"/>
    <property type="evidence" value="ECO:0007669"/>
    <property type="project" value="UniProtKB-KW"/>
</dbReference>
<dbReference type="InterPro" id="IPR023193">
    <property type="entry name" value="EPSP_synthase_CS"/>
</dbReference>
<dbReference type="GO" id="GO:0005737">
    <property type="term" value="C:cytoplasm"/>
    <property type="evidence" value="ECO:0007669"/>
    <property type="project" value="UniProtKB-SubCell"/>
</dbReference>
<dbReference type="InterPro" id="IPR036968">
    <property type="entry name" value="Enolpyruvate_Tfrase_sf"/>
</dbReference>
<dbReference type="Proteomes" id="UP000032737">
    <property type="component" value="Chromosome"/>
</dbReference>
<evidence type="ECO:0000256" key="6">
    <source>
        <dbReference type="ARBA" id="ARBA00044633"/>
    </source>
</evidence>
<proteinExistence type="inferred from homology"/>
<keyword evidence="10" id="KW-1185">Reference proteome</keyword>
<protein>
    <recommendedName>
        <fullName evidence="7">3-phosphoshikimate 1-carboxyvinyltransferase</fullName>
        <ecNumber evidence="7">2.5.1.19</ecNumber>
    </recommendedName>
    <alternativeName>
        <fullName evidence="7">5-enolpyruvylshikimate-3-phosphate synthase</fullName>
        <shortName evidence="7">EPSP synthase</shortName>
        <shortName evidence="7">EPSPS</shortName>
    </alternativeName>
</protein>
<feature type="binding site" evidence="7">
    <location>
        <position position="301"/>
    </location>
    <ligand>
        <name>3-phosphoshikimate</name>
        <dbReference type="ChEBI" id="CHEBI:145989"/>
    </ligand>
</feature>
<sequence length="420" mass="46111">MDALINPHKLKGEIDVIASKSITHRALICAALANGTSVVKNALHSNDTFATIDMLNALGVDFEVKKDTIVYGRPMMKPMKVLNANESGSSIRFLIPVAITSPYEVIFDGKEGLRKRPQNVYFDLFKKHQITYEALSNEDLPFKVKGPLTPGTYELPGDISSQFITGLLFSLPLLNGDSLIKLTTPLESVGYIDLTLDVLKTYGISIEVKGNTYHIKGNQSYEAKDYEVEGDFSQAAFFLVANTLGSKVVLNKMNEKSLQGDKKIIEIINQMGGNVYFENGQLFAKKAQTKGIEIDLSQTPDLGPILTVLASVSKGTTTIVNAQRLRIKESDRIKSMICELTKMGAKITETSDGMIIQGVSKLKGNVTLEAWNDHRVVMALSIAATIADGPVRIKNSEAVNKSYPTFFEEFARLQGSVTFE</sequence>
<feature type="binding site" evidence="7">
    <location>
        <position position="188"/>
    </location>
    <ligand>
        <name>3-phosphoshikimate</name>
        <dbReference type="ChEBI" id="CHEBI:145989"/>
    </ligand>
</feature>
<accession>U4KML2</accession>
<evidence type="ECO:0000256" key="2">
    <source>
        <dbReference type="ARBA" id="ARBA00009948"/>
    </source>
</evidence>
<feature type="binding site" evidence="7">
    <location>
        <position position="375"/>
    </location>
    <ligand>
        <name>phosphoenolpyruvate</name>
        <dbReference type="ChEBI" id="CHEBI:58702"/>
    </ligand>
</feature>
<dbReference type="GO" id="GO:0009423">
    <property type="term" value="P:chorismate biosynthetic process"/>
    <property type="evidence" value="ECO:0007669"/>
    <property type="project" value="UniProtKB-UniRule"/>
</dbReference>
<organism evidence="9 10">
    <name type="scientific">Acholeplasma brassicae</name>
    <dbReference type="NCBI Taxonomy" id="61635"/>
    <lineage>
        <taxon>Bacteria</taxon>
        <taxon>Bacillati</taxon>
        <taxon>Mycoplasmatota</taxon>
        <taxon>Mollicutes</taxon>
        <taxon>Acholeplasmatales</taxon>
        <taxon>Acholeplasmataceae</taxon>
        <taxon>Acholeplasma</taxon>
    </lineage>
</organism>
<comment type="pathway">
    <text evidence="1 7">Metabolic intermediate biosynthesis; chorismate biosynthesis; chorismate from D-erythrose 4-phosphate and phosphoenolpyruvate: step 6/7.</text>
</comment>
<keyword evidence="3 7" id="KW-0028">Amino-acid biosynthesis</keyword>
<dbReference type="KEGG" id="abra:BN85303490"/>